<dbReference type="PROSITE" id="PS50275">
    <property type="entry name" value="SAC"/>
    <property type="match status" value="1"/>
</dbReference>
<evidence type="ECO:0000256" key="5">
    <source>
        <dbReference type="ARBA" id="ARBA00022448"/>
    </source>
</evidence>
<dbReference type="GO" id="GO:0005737">
    <property type="term" value="C:cytoplasm"/>
    <property type="evidence" value="ECO:0007669"/>
    <property type="project" value="UniProtKB-SubCell"/>
</dbReference>
<name>A0A0H2S6J4_9AGAM</name>
<dbReference type="GO" id="GO:0043813">
    <property type="term" value="F:phosphatidylinositol-3,5-bisphosphate 5-phosphatase activity"/>
    <property type="evidence" value="ECO:0007669"/>
    <property type="project" value="TreeGrafter"/>
</dbReference>
<reference evidence="11 12" key="1">
    <citation type="submission" date="2015-04" db="EMBL/GenBank/DDBJ databases">
        <title>Complete genome sequence of Schizopora paradoxa KUC8140, a cosmopolitan wood degrader in East Asia.</title>
        <authorList>
            <consortium name="DOE Joint Genome Institute"/>
            <person name="Min B."/>
            <person name="Park H."/>
            <person name="Jang Y."/>
            <person name="Kim J.-J."/>
            <person name="Kim K.H."/>
            <person name="Pangilinan J."/>
            <person name="Lipzen A."/>
            <person name="Riley R."/>
            <person name="Grigoriev I.V."/>
            <person name="Spatafora J.W."/>
            <person name="Choi I.-G."/>
        </authorList>
    </citation>
    <scope>NUCLEOTIDE SEQUENCE [LARGE SCALE GENOMIC DNA]</scope>
    <source>
        <strain evidence="11 12">KUC8140</strain>
    </source>
</reference>
<feature type="region of interest" description="Disordered" evidence="9">
    <location>
        <begin position="963"/>
        <end position="1037"/>
    </location>
</feature>
<dbReference type="FunCoup" id="A0A0H2S6J4">
    <property type="interactions" value="211"/>
</dbReference>
<evidence type="ECO:0000256" key="6">
    <source>
        <dbReference type="ARBA" id="ARBA00022490"/>
    </source>
</evidence>
<evidence type="ECO:0000313" key="12">
    <source>
        <dbReference type="Proteomes" id="UP000053477"/>
    </source>
</evidence>
<accession>A0A0H2S6J4</accession>
<proteinExistence type="inferred from homology"/>
<keyword evidence="6" id="KW-0963">Cytoplasm</keyword>
<dbReference type="InterPro" id="IPR000300">
    <property type="entry name" value="IPPc"/>
</dbReference>
<evidence type="ECO:0000256" key="8">
    <source>
        <dbReference type="ARBA" id="ARBA00022927"/>
    </source>
</evidence>
<dbReference type="Pfam" id="PF02383">
    <property type="entry name" value="Syja_N"/>
    <property type="match status" value="1"/>
</dbReference>
<feature type="domain" description="SAC" evidence="10">
    <location>
        <begin position="168"/>
        <end position="519"/>
    </location>
</feature>
<dbReference type="InterPro" id="IPR046985">
    <property type="entry name" value="IP5"/>
</dbReference>
<keyword evidence="8" id="KW-0653">Protein transport</keyword>
<dbReference type="InterPro" id="IPR036691">
    <property type="entry name" value="Endo/exonu/phosph_ase_sf"/>
</dbReference>
<dbReference type="InterPro" id="IPR002013">
    <property type="entry name" value="SAC_dom"/>
</dbReference>
<evidence type="ECO:0000256" key="3">
    <source>
        <dbReference type="ARBA" id="ARBA00009678"/>
    </source>
</evidence>
<evidence type="ECO:0000256" key="9">
    <source>
        <dbReference type="SAM" id="MobiDB-lite"/>
    </source>
</evidence>
<sequence>MHLYLKDDLLSQRTLILTTTPEEERDGSPNRALVFRVTEGNVAKVVVEFIQKDELDLTSAARLTSRRIRGCLGLINVGDDTFLAVILSATEVGNLRPAASKPEGVARIHEVGFFCLNSNAWDETSSMPIEGLPIGSYDRSDDFTNRNDVYQQPPPSSAPVLEHPCAPLMKILSSGTFYYALSPQWDISSRLVKRRINEKSADEENQMYDDRFLWNAFIVRSLLDFRQNLDRNERDEIDRCQFIVLAIQGYAGIFTVPLSAPPTSGMPVIATIALISRLGWKRAGTRFNTRGIDDDGNCANFVETETIFNTDDANFSYVQVRGSVPLFWEQQGLQTFGQRIQITRPHASQPAFEAHFANLLEEYNSVHAINLLGTKENEAILASSYRKHLDAARTVFGDNIGITNFDFHNCVRIGGHESVTSEITSRRFEGVHNNIDKFGYTLFDASSNELVIEQSGIFRTNCLDCLDRTNFVQDILSWASLEQYLCVVRREWTTSMSLRTNHRELWAENGDALSRIYAGTGALNTSYTRSGKRTLAGVLSDATKSVSRAYINNFQDKGKQTAIDMFLGNLSYQRPVTIHDPIHDTVNMALFQRLPEYSTIKDGVIFVGTWNLNGRPPSESLLPWLFPLPDSEEPDLLVIGFQEIVQLNAQQILQTDPEKKRIWEQAIMEALKHRPGKRSDYILLRSEQLVGTALVIFVKSTVLHFIRNVEATTRKTGLRGMSGNKGAVAIRLDYHDTSFCFITAHLAAGQSNVEERNSDYHTIVEGLHFLKGKTIDSHDNIIWLADTNYRIDLANENVRRLLDSDELDVLVAADQLKNVMDSQLVFVGYEEGPLTFQPTYKYDIFTQRYDTSEKQRAPAWTDRILYRGDQLSLKVYSRAELIGSDHRPVYAMFNALVRVVDNARREALRRLLLQNIMSTSSNEKLDEKLALLSLVNERDMLPPPSSEEEQWWVDDDHPDGVYVTDDLFDRPRKRTGNPFDSDSSVSSPSSSDEELYTDALSLVAPPAVAQSTKSTFRKPPPPPPSRNTKPPSVTNSP</sequence>
<dbReference type="FunFam" id="3.60.10.10:FF:000029">
    <property type="entry name" value="Inositol polyphosphate 5-phosphatase"/>
    <property type="match status" value="1"/>
</dbReference>
<keyword evidence="5" id="KW-0813">Transport</keyword>
<evidence type="ECO:0000256" key="2">
    <source>
        <dbReference type="ARBA" id="ARBA00008943"/>
    </source>
</evidence>
<dbReference type="STRING" id="27342.A0A0H2S6J4"/>
<dbReference type="Gene3D" id="3.60.10.10">
    <property type="entry name" value="Endonuclease/exonuclease/phosphatase"/>
    <property type="match status" value="1"/>
</dbReference>
<feature type="compositionally biased region" description="Low complexity" evidence="9">
    <location>
        <begin position="1026"/>
        <end position="1037"/>
    </location>
</feature>
<dbReference type="SUPFAM" id="SSF56219">
    <property type="entry name" value="DNase I-like"/>
    <property type="match status" value="1"/>
</dbReference>
<dbReference type="Pfam" id="PF22669">
    <property type="entry name" value="Exo_endo_phos2"/>
    <property type="match status" value="1"/>
</dbReference>
<evidence type="ECO:0000256" key="4">
    <source>
        <dbReference type="ARBA" id="ARBA00013044"/>
    </source>
</evidence>
<evidence type="ECO:0000256" key="1">
    <source>
        <dbReference type="ARBA" id="ARBA00004496"/>
    </source>
</evidence>
<comment type="similarity">
    <text evidence="3">In the central section; belongs to the inositol 1,4,5-trisphosphate 5-phosphatase family.</text>
</comment>
<keyword evidence="12" id="KW-1185">Reference proteome</keyword>
<evidence type="ECO:0000256" key="7">
    <source>
        <dbReference type="ARBA" id="ARBA00022801"/>
    </source>
</evidence>
<comment type="similarity">
    <text evidence="2">Belongs to the synaptojanin family.</text>
</comment>
<feature type="compositionally biased region" description="Low complexity" evidence="9">
    <location>
        <begin position="980"/>
        <end position="990"/>
    </location>
</feature>
<dbReference type="GO" id="GO:0015031">
    <property type="term" value="P:protein transport"/>
    <property type="evidence" value="ECO:0007669"/>
    <property type="project" value="UniProtKB-KW"/>
</dbReference>
<dbReference type="Proteomes" id="UP000053477">
    <property type="component" value="Unassembled WGS sequence"/>
</dbReference>
<dbReference type="EC" id="3.1.3.36" evidence="4"/>
<keyword evidence="7" id="KW-0378">Hydrolase</keyword>
<dbReference type="OrthoDB" id="405996at2759"/>
<comment type="subcellular location">
    <subcellularLocation>
        <location evidence="1">Cytoplasm</location>
    </subcellularLocation>
</comment>
<gene>
    <name evidence="11" type="ORF">SCHPADRAFT_898443</name>
</gene>
<dbReference type="GO" id="GO:0046856">
    <property type="term" value="P:phosphatidylinositol dephosphorylation"/>
    <property type="evidence" value="ECO:0007669"/>
    <property type="project" value="InterPro"/>
</dbReference>
<evidence type="ECO:0000313" key="11">
    <source>
        <dbReference type="EMBL" id="KLO19872.1"/>
    </source>
</evidence>
<dbReference type="InParanoid" id="A0A0H2S6J4"/>
<dbReference type="AlphaFoldDB" id="A0A0H2S6J4"/>
<dbReference type="GO" id="GO:0016020">
    <property type="term" value="C:membrane"/>
    <property type="evidence" value="ECO:0007669"/>
    <property type="project" value="TreeGrafter"/>
</dbReference>
<dbReference type="SMART" id="SM00128">
    <property type="entry name" value="IPPc"/>
    <property type="match status" value="1"/>
</dbReference>
<dbReference type="EMBL" id="KQ085884">
    <property type="protein sequence ID" value="KLO19872.1"/>
    <property type="molecule type" value="Genomic_DNA"/>
</dbReference>
<organism evidence="11 12">
    <name type="scientific">Schizopora paradoxa</name>
    <dbReference type="NCBI Taxonomy" id="27342"/>
    <lineage>
        <taxon>Eukaryota</taxon>
        <taxon>Fungi</taxon>
        <taxon>Dikarya</taxon>
        <taxon>Basidiomycota</taxon>
        <taxon>Agaricomycotina</taxon>
        <taxon>Agaricomycetes</taxon>
        <taxon>Hymenochaetales</taxon>
        <taxon>Schizoporaceae</taxon>
        <taxon>Schizopora</taxon>
    </lineage>
</organism>
<protein>
    <recommendedName>
        <fullName evidence="4">phosphoinositide 5-phosphatase</fullName>
        <ecNumber evidence="4">3.1.3.36</ecNumber>
    </recommendedName>
</protein>
<dbReference type="GO" id="GO:0004439">
    <property type="term" value="F:phosphatidylinositol-4,5-bisphosphate 5-phosphatase activity"/>
    <property type="evidence" value="ECO:0007669"/>
    <property type="project" value="UniProtKB-EC"/>
</dbReference>
<dbReference type="PANTHER" id="PTHR11200">
    <property type="entry name" value="INOSITOL 5-PHOSPHATASE"/>
    <property type="match status" value="1"/>
</dbReference>
<evidence type="ECO:0000259" key="10">
    <source>
        <dbReference type="PROSITE" id="PS50275"/>
    </source>
</evidence>
<dbReference type="PANTHER" id="PTHR11200:SF257">
    <property type="entry name" value="PHOSPHOINOSITIDE 5-PHOSPHATASE"/>
    <property type="match status" value="1"/>
</dbReference>